<gene>
    <name evidence="2" type="ORF">GCM10011348_04890</name>
</gene>
<name>A0A918DNJ4_9GAMM</name>
<evidence type="ECO:0000259" key="1">
    <source>
        <dbReference type="Pfam" id="PF25164"/>
    </source>
</evidence>
<organism evidence="2 3">
    <name type="scientific">Marinobacterium nitratireducens</name>
    <dbReference type="NCBI Taxonomy" id="518897"/>
    <lineage>
        <taxon>Bacteria</taxon>
        <taxon>Pseudomonadati</taxon>
        <taxon>Pseudomonadota</taxon>
        <taxon>Gammaproteobacteria</taxon>
        <taxon>Oceanospirillales</taxon>
        <taxon>Oceanospirillaceae</taxon>
        <taxon>Marinobacterium</taxon>
    </lineage>
</organism>
<dbReference type="InterPro" id="IPR057253">
    <property type="entry name" value="CoiA-like_N"/>
</dbReference>
<reference evidence="2 3" key="1">
    <citation type="journal article" date="2014" name="Int. J. Syst. Evol. Microbiol.">
        <title>Complete genome sequence of Corynebacterium casei LMG S-19264T (=DSM 44701T), isolated from a smear-ripened cheese.</title>
        <authorList>
            <consortium name="US DOE Joint Genome Institute (JGI-PGF)"/>
            <person name="Walter F."/>
            <person name="Albersmeier A."/>
            <person name="Kalinowski J."/>
            <person name="Ruckert C."/>
        </authorList>
    </citation>
    <scope>NUCLEOTIDE SEQUENCE [LARGE SCALE GENOMIC DNA]</scope>
    <source>
        <strain evidence="2 3">CGMCC 1.7286</strain>
    </source>
</reference>
<dbReference type="Pfam" id="PF25164">
    <property type="entry name" value="CoiA_N"/>
    <property type="match status" value="1"/>
</dbReference>
<dbReference type="AlphaFoldDB" id="A0A918DNJ4"/>
<feature type="domain" description="Competence protein CoiA-like N-terminal" evidence="1">
    <location>
        <begin position="34"/>
        <end position="62"/>
    </location>
</feature>
<comment type="caution">
    <text evidence="2">The sequence shown here is derived from an EMBL/GenBank/DDBJ whole genome shotgun (WGS) entry which is preliminary data.</text>
</comment>
<dbReference type="Proteomes" id="UP000599578">
    <property type="component" value="Unassembled WGS sequence"/>
</dbReference>
<accession>A0A918DNJ4</accession>
<evidence type="ECO:0000313" key="2">
    <source>
        <dbReference type="EMBL" id="GGO76805.1"/>
    </source>
</evidence>
<keyword evidence="3" id="KW-1185">Reference proteome</keyword>
<proteinExistence type="predicted"/>
<protein>
    <recommendedName>
        <fullName evidence="1">Competence protein CoiA-like N-terminal domain-containing protein</fullName>
    </recommendedName>
</protein>
<sequence>MMCRDDEIDLSVGLRDGQLLFINEVERGLDCGCSCPHCGGRLIAKKGDIKQHHFAHYNAENCGKGLETALHLLGKQVLMTEKQVRLPDTDELRQLCYLAVERRRFGYIADVGAVLEATGEEVDIEIKVTHGVDDEKKERVLKNQALMLEIDLSGVLLGGSVTRESVVQAVLYEAPREWVEASDVTVIDDEQQDTKMNDKYLVVGFKAVSGYSRKNQSNFDFQTLHVLVELENRPSQNYQIHAIGGYEQKNIPVKLTERLLATLESQTLPAWAELTFETQLVNGTPKALVTDVRF</sequence>
<evidence type="ECO:0000313" key="3">
    <source>
        <dbReference type="Proteomes" id="UP000599578"/>
    </source>
</evidence>
<dbReference type="EMBL" id="BMLT01000001">
    <property type="protein sequence ID" value="GGO76805.1"/>
    <property type="molecule type" value="Genomic_DNA"/>
</dbReference>